<protein>
    <submittedName>
        <fullName evidence="2">Uncharacterized protein</fullName>
    </submittedName>
</protein>
<comment type="caution">
    <text evidence="2">The sequence shown here is derived from an EMBL/GenBank/DDBJ whole genome shotgun (WGS) entry which is preliminary data.</text>
</comment>
<keyword evidence="3" id="KW-1185">Reference proteome</keyword>
<dbReference type="EMBL" id="BPLR01007574">
    <property type="protein sequence ID" value="GIY18040.1"/>
    <property type="molecule type" value="Genomic_DNA"/>
</dbReference>
<feature type="region of interest" description="Disordered" evidence="1">
    <location>
        <begin position="35"/>
        <end position="55"/>
    </location>
</feature>
<gene>
    <name evidence="2" type="ORF">CEXT_61971</name>
</gene>
<evidence type="ECO:0000313" key="2">
    <source>
        <dbReference type="EMBL" id="GIY18040.1"/>
    </source>
</evidence>
<proteinExistence type="predicted"/>
<evidence type="ECO:0000256" key="1">
    <source>
        <dbReference type="SAM" id="MobiDB-lite"/>
    </source>
</evidence>
<accession>A0AAV4R994</accession>
<dbReference type="AlphaFoldDB" id="A0AAV4R994"/>
<dbReference type="Proteomes" id="UP001054945">
    <property type="component" value="Unassembled WGS sequence"/>
</dbReference>
<name>A0AAV4R994_CAEEX</name>
<sequence length="92" mass="10729">MQGCRKGKDQTRRKLPSCQPIDWRDPFCKERQRSHSAGHANHFRDEDMEINGSVRPGYGDRVSEGLLMDIGSFQKDFGREWGKSHLDLRRLI</sequence>
<reference evidence="2 3" key="1">
    <citation type="submission" date="2021-06" db="EMBL/GenBank/DDBJ databases">
        <title>Caerostris extrusa draft genome.</title>
        <authorList>
            <person name="Kono N."/>
            <person name="Arakawa K."/>
        </authorList>
    </citation>
    <scope>NUCLEOTIDE SEQUENCE [LARGE SCALE GENOMIC DNA]</scope>
</reference>
<organism evidence="2 3">
    <name type="scientific">Caerostris extrusa</name>
    <name type="common">Bark spider</name>
    <name type="synonym">Caerostris bankana</name>
    <dbReference type="NCBI Taxonomy" id="172846"/>
    <lineage>
        <taxon>Eukaryota</taxon>
        <taxon>Metazoa</taxon>
        <taxon>Ecdysozoa</taxon>
        <taxon>Arthropoda</taxon>
        <taxon>Chelicerata</taxon>
        <taxon>Arachnida</taxon>
        <taxon>Araneae</taxon>
        <taxon>Araneomorphae</taxon>
        <taxon>Entelegynae</taxon>
        <taxon>Araneoidea</taxon>
        <taxon>Araneidae</taxon>
        <taxon>Caerostris</taxon>
    </lineage>
</organism>
<evidence type="ECO:0000313" key="3">
    <source>
        <dbReference type="Proteomes" id="UP001054945"/>
    </source>
</evidence>